<organism evidence="2 3">
    <name type="scientific">Psychroflexus salinarum</name>
    <dbReference type="NCBI Taxonomy" id="546024"/>
    <lineage>
        <taxon>Bacteria</taxon>
        <taxon>Pseudomonadati</taxon>
        <taxon>Bacteroidota</taxon>
        <taxon>Flavobacteriia</taxon>
        <taxon>Flavobacteriales</taxon>
        <taxon>Flavobacteriaceae</taxon>
        <taxon>Psychroflexus</taxon>
    </lineage>
</organism>
<dbReference type="Proteomes" id="UP001597049">
    <property type="component" value="Unassembled WGS sequence"/>
</dbReference>
<gene>
    <name evidence="2" type="ORF">ACFQ0R_11890</name>
</gene>
<proteinExistence type="predicted"/>
<feature type="signal peptide" evidence="1">
    <location>
        <begin position="1"/>
        <end position="19"/>
    </location>
</feature>
<reference evidence="3" key="1">
    <citation type="journal article" date="2019" name="Int. J. Syst. Evol. Microbiol.">
        <title>The Global Catalogue of Microorganisms (GCM) 10K type strain sequencing project: providing services to taxonomists for standard genome sequencing and annotation.</title>
        <authorList>
            <consortium name="The Broad Institute Genomics Platform"/>
            <consortium name="The Broad Institute Genome Sequencing Center for Infectious Disease"/>
            <person name="Wu L."/>
            <person name="Ma J."/>
        </authorList>
    </citation>
    <scope>NUCLEOTIDE SEQUENCE [LARGE SCALE GENOMIC DNA]</scope>
    <source>
        <strain evidence="3">CCUG 56752</strain>
    </source>
</reference>
<evidence type="ECO:0000313" key="2">
    <source>
        <dbReference type="EMBL" id="MFD0933300.1"/>
    </source>
</evidence>
<keyword evidence="1" id="KW-0732">Signal</keyword>
<keyword evidence="3" id="KW-1185">Reference proteome</keyword>
<evidence type="ECO:0000256" key="1">
    <source>
        <dbReference type="SAM" id="SignalP"/>
    </source>
</evidence>
<name>A0ABW3GU33_9FLAO</name>
<dbReference type="EMBL" id="JBHTIV010000020">
    <property type="protein sequence ID" value="MFD0933300.1"/>
    <property type="molecule type" value="Genomic_DNA"/>
</dbReference>
<comment type="caution">
    <text evidence="2">The sequence shown here is derived from an EMBL/GenBank/DDBJ whole genome shotgun (WGS) entry which is preliminary data.</text>
</comment>
<evidence type="ECO:0000313" key="3">
    <source>
        <dbReference type="Proteomes" id="UP001597049"/>
    </source>
</evidence>
<dbReference type="RefSeq" id="WP_379658604.1">
    <property type="nucleotide sequence ID" value="NZ_JBHTIV010000020.1"/>
</dbReference>
<sequence length="168" mass="19006">MKSFLIFALTIIISQSGSAQTIDFDKLTFQNLSPFSSKEKIIEKLGGPQAVYEPNYECGFLSAEEQNKPFYTLDYNEFKFTGNDNESYVLDKINFETRPVVLTYSGHQINSKTDINTLAKIFSMDAFLDLPSDTGVVIIPNKNKVQEDGYGFEIINGKLISIHYWSPC</sequence>
<feature type="chain" id="PRO_5046558058" evidence="1">
    <location>
        <begin position="20"/>
        <end position="168"/>
    </location>
</feature>
<protein>
    <submittedName>
        <fullName evidence="2">Uncharacterized protein</fullName>
    </submittedName>
</protein>
<accession>A0ABW3GU33</accession>